<sequence length="99" mass="11580">HPGKSFMFGVEILRGSMIRYILTQMTNPGDLLPTYVNHISSTRTLSIMYLKCIKSNTNLNNVSKDLPPSHFLKALWKEFYVRRRPQRFETCPLHTHTKD</sequence>
<dbReference type="Proteomes" id="UP000789375">
    <property type="component" value="Unassembled WGS sequence"/>
</dbReference>
<name>A0A9N9I0H7_FUNMO</name>
<feature type="non-terminal residue" evidence="1">
    <location>
        <position position="1"/>
    </location>
</feature>
<evidence type="ECO:0000313" key="1">
    <source>
        <dbReference type="EMBL" id="CAG8714242.1"/>
    </source>
</evidence>
<comment type="caution">
    <text evidence="1">The sequence shown here is derived from an EMBL/GenBank/DDBJ whole genome shotgun (WGS) entry which is preliminary data.</text>
</comment>
<proteinExistence type="predicted"/>
<gene>
    <name evidence="1" type="ORF">FMOSSE_LOCUS14531</name>
</gene>
<dbReference type="AlphaFoldDB" id="A0A9N9I0H7"/>
<evidence type="ECO:0000313" key="2">
    <source>
        <dbReference type="Proteomes" id="UP000789375"/>
    </source>
</evidence>
<organism evidence="1 2">
    <name type="scientific">Funneliformis mosseae</name>
    <name type="common">Endomycorrhizal fungus</name>
    <name type="synonym">Glomus mosseae</name>
    <dbReference type="NCBI Taxonomy" id="27381"/>
    <lineage>
        <taxon>Eukaryota</taxon>
        <taxon>Fungi</taxon>
        <taxon>Fungi incertae sedis</taxon>
        <taxon>Mucoromycota</taxon>
        <taxon>Glomeromycotina</taxon>
        <taxon>Glomeromycetes</taxon>
        <taxon>Glomerales</taxon>
        <taxon>Glomeraceae</taxon>
        <taxon>Funneliformis</taxon>
    </lineage>
</organism>
<protein>
    <submittedName>
        <fullName evidence="1">14311_t:CDS:1</fullName>
    </submittedName>
</protein>
<reference evidence="1" key="1">
    <citation type="submission" date="2021-06" db="EMBL/GenBank/DDBJ databases">
        <authorList>
            <person name="Kallberg Y."/>
            <person name="Tangrot J."/>
            <person name="Rosling A."/>
        </authorList>
    </citation>
    <scope>NUCLEOTIDE SEQUENCE</scope>
    <source>
        <strain evidence="1">87-6 pot B 2015</strain>
    </source>
</reference>
<keyword evidence="2" id="KW-1185">Reference proteome</keyword>
<accession>A0A9N9I0H7</accession>
<dbReference type="EMBL" id="CAJVPP010011437">
    <property type="protein sequence ID" value="CAG8714242.1"/>
    <property type="molecule type" value="Genomic_DNA"/>
</dbReference>